<gene>
    <name evidence="4" type="ORF">Van01_29420</name>
</gene>
<dbReference type="Proteomes" id="UP000647017">
    <property type="component" value="Unassembled WGS sequence"/>
</dbReference>
<dbReference type="InterPro" id="IPR000182">
    <property type="entry name" value="GNAT_dom"/>
</dbReference>
<keyword evidence="2" id="KW-0012">Acyltransferase</keyword>
<dbReference type="Gene3D" id="3.40.630.30">
    <property type="match status" value="1"/>
</dbReference>
<reference evidence="4 5" key="1">
    <citation type="submission" date="2021-01" db="EMBL/GenBank/DDBJ databases">
        <title>Whole genome shotgun sequence of Verrucosispora andamanensis NBRC 109075.</title>
        <authorList>
            <person name="Komaki H."/>
            <person name="Tamura T."/>
        </authorList>
    </citation>
    <scope>NUCLEOTIDE SEQUENCE [LARGE SCALE GENOMIC DNA]</scope>
    <source>
        <strain evidence="4 5">NBRC 109075</strain>
    </source>
</reference>
<evidence type="ECO:0000256" key="2">
    <source>
        <dbReference type="ARBA" id="ARBA00023315"/>
    </source>
</evidence>
<name>A0ABQ4HVN9_9ACTN</name>
<dbReference type="PROSITE" id="PS51186">
    <property type="entry name" value="GNAT"/>
    <property type="match status" value="1"/>
</dbReference>
<dbReference type="Pfam" id="PF00583">
    <property type="entry name" value="Acetyltransf_1"/>
    <property type="match status" value="1"/>
</dbReference>
<dbReference type="CDD" id="cd04301">
    <property type="entry name" value="NAT_SF"/>
    <property type="match status" value="1"/>
</dbReference>
<protein>
    <recommendedName>
        <fullName evidence="3">N-acetyltransferase domain-containing protein</fullName>
    </recommendedName>
</protein>
<keyword evidence="5" id="KW-1185">Reference proteome</keyword>
<proteinExistence type="predicted"/>
<organism evidence="4 5">
    <name type="scientific">Micromonospora andamanensis</name>
    <dbReference type="NCBI Taxonomy" id="1287068"/>
    <lineage>
        <taxon>Bacteria</taxon>
        <taxon>Bacillati</taxon>
        <taxon>Actinomycetota</taxon>
        <taxon>Actinomycetes</taxon>
        <taxon>Micromonosporales</taxon>
        <taxon>Micromonosporaceae</taxon>
        <taxon>Micromonospora</taxon>
    </lineage>
</organism>
<dbReference type="EMBL" id="BOOZ01000014">
    <property type="protein sequence ID" value="GIJ09728.1"/>
    <property type="molecule type" value="Genomic_DNA"/>
</dbReference>
<comment type="caution">
    <text evidence="4">The sequence shown here is derived from an EMBL/GenBank/DDBJ whole genome shotgun (WGS) entry which is preliminary data.</text>
</comment>
<evidence type="ECO:0000313" key="4">
    <source>
        <dbReference type="EMBL" id="GIJ09728.1"/>
    </source>
</evidence>
<feature type="domain" description="N-acetyltransferase" evidence="3">
    <location>
        <begin position="1"/>
        <end position="156"/>
    </location>
</feature>
<evidence type="ECO:0000259" key="3">
    <source>
        <dbReference type="PROSITE" id="PS51186"/>
    </source>
</evidence>
<dbReference type="InterPro" id="IPR016181">
    <property type="entry name" value="Acyl_CoA_acyltransferase"/>
</dbReference>
<accession>A0ABQ4HVN9</accession>
<dbReference type="SUPFAM" id="SSF55729">
    <property type="entry name" value="Acyl-CoA N-acyltransferases (Nat)"/>
    <property type="match status" value="1"/>
</dbReference>
<dbReference type="InterPro" id="IPR050832">
    <property type="entry name" value="Bact_Acetyltransf"/>
</dbReference>
<sequence length="159" mass="17030">MLVRAAQRVDLDSLGELAGSRDRAEVRFRAAGRGEEEMLVAVAAGHVVGVVSVLWRDGCDTPNPWLYGLAVAASARRRGIGRALVEAGEAAGAARGADAMSLDVDVDDEPAASFYARLGYVIVRPHQHHWRAIDPRTGAVTGDGTVATWIMRRQLRSAD</sequence>
<keyword evidence="1" id="KW-0808">Transferase</keyword>
<dbReference type="PANTHER" id="PTHR43877">
    <property type="entry name" value="AMINOALKYLPHOSPHONATE N-ACETYLTRANSFERASE-RELATED-RELATED"/>
    <property type="match status" value="1"/>
</dbReference>
<evidence type="ECO:0000256" key="1">
    <source>
        <dbReference type="ARBA" id="ARBA00022679"/>
    </source>
</evidence>
<evidence type="ECO:0000313" key="5">
    <source>
        <dbReference type="Proteomes" id="UP000647017"/>
    </source>
</evidence>